<dbReference type="AlphaFoldDB" id="A0A831YEA1"/>
<dbReference type="GO" id="GO:0005737">
    <property type="term" value="C:cytoplasm"/>
    <property type="evidence" value="ECO:0007669"/>
    <property type="project" value="UniProtKB-SubCell"/>
</dbReference>
<comment type="function">
    <text evidence="7">Catalyzes the release of premature peptidyl moieties from peptidyl-tRNA molecules trapped in stalled 50S ribosomal subunits, and thus maintains levels of free tRNAs and 50S ribosomes.</text>
</comment>
<keyword evidence="7" id="KW-0963">Cytoplasm</keyword>
<dbReference type="GO" id="GO:0004045">
    <property type="term" value="F:peptidyl-tRNA hydrolase activity"/>
    <property type="evidence" value="ECO:0007669"/>
    <property type="project" value="UniProtKB-UniRule"/>
</dbReference>
<comment type="subunit">
    <text evidence="7">Monomer.</text>
</comment>
<accession>A0A831YEA1</accession>
<dbReference type="HAMAP" id="MF_00083">
    <property type="entry name" value="Pept_tRNA_hydro_bact"/>
    <property type="match status" value="1"/>
</dbReference>
<dbReference type="PANTHER" id="PTHR17224:SF1">
    <property type="entry name" value="PEPTIDYL-TRNA HYDROLASE"/>
    <property type="match status" value="1"/>
</dbReference>
<dbReference type="FunFam" id="3.40.50.1470:FF:000001">
    <property type="entry name" value="Peptidyl-tRNA hydrolase"/>
    <property type="match status" value="1"/>
</dbReference>
<dbReference type="Gene3D" id="3.40.50.1470">
    <property type="entry name" value="Peptidyl-tRNA hydrolase"/>
    <property type="match status" value="1"/>
</dbReference>
<dbReference type="InterPro" id="IPR036416">
    <property type="entry name" value="Pept_tRNA_hydro_sf"/>
</dbReference>
<keyword evidence="3 7" id="KW-0378">Hydrolase</keyword>
<evidence type="ECO:0000256" key="9">
    <source>
        <dbReference type="RuleBase" id="RU004320"/>
    </source>
</evidence>
<dbReference type="PROSITE" id="PS01196">
    <property type="entry name" value="PEPT_TRNA_HYDROL_2"/>
    <property type="match status" value="1"/>
</dbReference>
<dbReference type="InterPro" id="IPR018171">
    <property type="entry name" value="Pept_tRNA_hydro_CS"/>
</dbReference>
<evidence type="ECO:0000256" key="7">
    <source>
        <dbReference type="HAMAP-Rule" id="MF_00083"/>
    </source>
</evidence>
<feature type="site" description="Stabilizes the basic form of H active site to accept a proton" evidence="7">
    <location>
        <position position="91"/>
    </location>
</feature>
<evidence type="ECO:0000256" key="4">
    <source>
        <dbReference type="ARBA" id="ARBA00022884"/>
    </source>
</evidence>
<protein>
    <recommendedName>
        <fullName evidence="6 7">Peptidyl-tRNA hydrolase</fullName>
        <shortName evidence="7">Pth</shortName>
        <ecNumber evidence="1 7">3.1.1.29</ecNumber>
    </recommendedName>
</protein>
<dbReference type="EC" id="3.1.1.29" evidence="1 7"/>
<dbReference type="GO" id="GO:0072344">
    <property type="term" value="P:rescue of stalled ribosome"/>
    <property type="evidence" value="ECO:0007669"/>
    <property type="project" value="UniProtKB-UniRule"/>
</dbReference>
<sequence length="189" mass="20979">MIKALIGLGNPGPKYKDTRHNVGFMVADAVAKAIKCDKKYKEKAFSHIYECPDYDLIIAKPQTYMNLSGNAVLNILEDYSLKPQEILVVYDDLDLPLGTIRLRTKGSSGGHNGIKSIINLIKTEEFPRLKIGIGRPARKEEVSDYVLSPFTKDEKIVLDKVIATATDCILNVLKYGIDKSMSSCNKSVI</sequence>
<evidence type="ECO:0000256" key="6">
    <source>
        <dbReference type="ARBA" id="ARBA00050038"/>
    </source>
</evidence>
<dbReference type="InterPro" id="IPR001328">
    <property type="entry name" value="Pept_tRNA_hydro"/>
</dbReference>
<feature type="active site" description="Proton acceptor" evidence="7">
    <location>
        <position position="20"/>
    </location>
</feature>
<evidence type="ECO:0000313" key="10">
    <source>
        <dbReference type="EMBL" id="HEV09613.1"/>
    </source>
</evidence>
<feature type="binding site" evidence="7">
    <location>
        <position position="15"/>
    </location>
    <ligand>
        <name>tRNA</name>
        <dbReference type="ChEBI" id="CHEBI:17843"/>
    </ligand>
</feature>
<dbReference type="GO" id="GO:0006515">
    <property type="term" value="P:protein quality control for misfolded or incompletely synthesized proteins"/>
    <property type="evidence" value="ECO:0007669"/>
    <property type="project" value="UniProtKB-UniRule"/>
</dbReference>
<comment type="subcellular location">
    <subcellularLocation>
        <location evidence="7">Cytoplasm</location>
    </subcellularLocation>
</comment>
<evidence type="ECO:0000256" key="1">
    <source>
        <dbReference type="ARBA" id="ARBA00013260"/>
    </source>
</evidence>
<gene>
    <name evidence="7" type="primary">pth</name>
    <name evidence="10" type="ORF">ENO34_04345</name>
</gene>
<dbReference type="Pfam" id="PF01195">
    <property type="entry name" value="Pept_tRNA_hydro"/>
    <property type="match status" value="1"/>
</dbReference>
<comment type="caution">
    <text evidence="10">The sequence shown here is derived from an EMBL/GenBank/DDBJ whole genome shotgun (WGS) entry which is preliminary data.</text>
</comment>
<evidence type="ECO:0000256" key="3">
    <source>
        <dbReference type="ARBA" id="ARBA00022801"/>
    </source>
</evidence>
<dbReference type="PROSITE" id="PS01195">
    <property type="entry name" value="PEPT_TRNA_HYDROL_1"/>
    <property type="match status" value="1"/>
</dbReference>
<dbReference type="SUPFAM" id="SSF53178">
    <property type="entry name" value="Peptidyl-tRNA hydrolase-like"/>
    <property type="match status" value="1"/>
</dbReference>
<dbReference type="EMBL" id="DSFC01000249">
    <property type="protein sequence ID" value="HEV09613.1"/>
    <property type="molecule type" value="Genomic_DNA"/>
</dbReference>
<evidence type="ECO:0000256" key="5">
    <source>
        <dbReference type="ARBA" id="ARBA00038063"/>
    </source>
</evidence>
<name>A0A831YEA1_9AQUI</name>
<feature type="binding site" evidence="7">
    <location>
        <position position="112"/>
    </location>
    <ligand>
        <name>tRNA</name>
        <dbReference type="ChEBI" id="CHEBI:17843"/>
    </ligand>
</feature>
<keyword evidence="2 7" id="KW-0820">tRNA-binding</keyword>
<reference evidence="10" key="1">
    <citation type="journal article" date="2020" name="mSystems">
        <title>Genome- and Community-Level Interaction Insights into Carbon Utilization and Element Cycling Functions of Hydrothermarchaeota in Hydrothermal Sediment.</title>
        <authorList>
            <person name="Zhou Z."/>
            <person name="Liu Y."/>
            <person name="Xu W."/>
            <person name="Pan J."/>
            <person name="Luo Z.H."/>
            <person name="Li M."/>
        </authorList>
    </citation>
    <scope>NUCLEOTIDE SEQUENCE [LARGE SCALE GENOMIC DNA]</scope>
    <source>
        <strain evidence="10">SpSt-1257</strain>
    </source>
</reference>
<dbReference type="CDD" id="cd00462">
    <property type="entry name" value="PTH"/>
    <property type="match status" value="1"/>
</dbReference>
<comment type="function">
    <text evidence="7">Hydrolyzes ribosome-free peptidyl-tRNAs (with 1 or more amino acids incorporated), which drop off the ribosome during protein synthesis, or as a result of ribosome stalling.</text>
</comment>
<comment type="similarity">
    <text evidence="5 7 9">Belongs to the PTH family.</text>
</comment>
<comment type="catalytic activity">
    <reaction evidence="7 8">
        <text>an N-acyl-L-alpha-aminoacyl-tRNA + H2O = an N-acyl-L-amino acid + a tRNA + H(+)</text>
        <dbReference type="Rhea" id="RHEA:54448"/>
        <dbReference type="Rhea" id="RHEA-COMP:10123"/>
        <dbReference type="Rhea" id="RHEA-COMP:13883"/>
        <dbReference type="ChEBI" id="CHEBI:15377"/>
        <dbReference type="ChEBI" id="CHEBI:15378"/>
        <dbReference type="ChEBI" id="CHEBI:59874"/>
        <dbReference type="ChEBI" id="CHEBI:78442"/>
        <dbReference type="ChEBI" id="CHEBI:138191"/>
        <dbReference type="EC" id="3.1.1.29"/>
    </reaction>
</comment>
<proteinExistence type="inferred from homology"/>
<dbReference type="Proteomes" id="UP000885621">
    <property type="component" value="Unassembled WGS sequence"/>
</dbReference>
<dbReference type="NCBIfam" id="TIGR00447">
    <property type="entry name" value="pth"/>
    <property type="match status" value="1"/>
</dbReference>
<evidence type="ECO:0000256" key="2">
    <source>
        <dbReference type="ARBA" id="ARBA00022555"/>
    </source>
</evidence>
<organism evidence="10">
    <name type="scientific">Sulfurihydrogenibium azorense</name>
    <dbReference type="NCBI Taxonomy" id="309806"/>
    <lineage>
        <taxon>Bacteria</taxon>
        <taxon>Pseudomonadati</taxon>
        <taxon>Aquificota</taxon>
        <taxon>Aquificia</taxon>
        <taxon>Aquificales</taxon>
        <taxon>Hydrogenothermaceae</taxon>
        <taxon>Sulfurihydrogenibium</taxon>
    </lineage>
</organism>
<keyword evidence="4 7" id="KW-0694">RNA-binding</keyword>
<dbReference type="PANTHER" id="PTHR17224">
    <property type="entry name" value="PEPTIDYL-TRNA HYDROLASE"/>
    <property type="match status" value="1"/>
</dbReference>
<feature type="site" description="Discriminates between blocked and unblocked aminoacyl-tRNA" evidence="7">
    <location>
        <position position="10"/>
    </location>
</feature>
<dbReference type="GO" id="GO:0000049">
    <property type="term" value="F:tRNA binding"/>
    <property type="evidence" value="ECO:0007669"/>
    <property type="project" value="UniProtKB-UniRule"/>
</dbReference>
<evidence type="ECO:0000256" key="8">
    <source>
        <dbReference type="RuleBase" id="RU000673"/>
    </source>
</evidence>
<feature type="binding site" evidence="7">
    <location>
        <position position="64"/>
    </location>
    <ligand>
        <name>tRNA</name>
        <dbReference type="ChEBI" id="CHEBI:17843"/>
    </ligand>
</feature>
<feature type="binding site" evidence="7">
    <location>
        <position position="66"/>
    </location>
    <ligand>
        <name>tRNA</name>
        <dbReference type="ChEBI" id="CHEBI:17843"/>
    </ligand>
</feature>